<sequence>MLNQQDRHVATYLHWVTELPQKEIADLLGVTTFEVDMALNKVVEKLNASAKVEASSGDRITFLYQDRRASGVVEKQYINSVLVRIIDVDFPTTEDENKTVVNHKRYEVIDTKKIPKPSIPKRIQEKLRGLRVS</sequence>
<reference evidence="1 2" key="1">
    <citation type="submission" date="2017-09" db="EMBL/GenBank/DDBJ databases">
        <title>Large-scale bioinformatics analysis of Bacillus genomes uncovers conserved roles of natural products in bacterial physiology.</title>
        <authorList>
            <consortium name="Agbiome Team Llc"/>
            <person name="Bleich R.M."/>
            <person name="Kirk G.J."/>
            <person name="Santa Maria K.C."/>
            <person name="Allen S.E."/>
            <person name="Farag S."/>
            <person name="Shank E.A."/>
            <person name="Bowers A."/>
        </authorList>
    </citation>
    <scope>NUCLEOTIDE SEQUENCE [LARGE SCALE GENOMIC DNA]</scope>
    <source>
        <strain evidence="1 2">AFS005140</strain>
    </source>
</reference>
<accession>A0ABD6S711</accession>
<dbReference type="Pfam" id="PF09953">
    <property type="entry name" value="DUF2187"/>
    <property type="match status" value="1"/>
</dbReference>
<dbReference type="InterPro" id="IPR018690">
    <property type="entry name" value="DUF2187"/>
</dbReference>
<dbReference type="Proteomes" id="UP000219897">
    <property type="component" value="Unassembled WGS sequence"/>
</dbReference>
<comment type="caution">
    <text evidence="1">The sequence shown here is derived from an EMBL/GenBank/DDBJ whole genome shotgun (WGS) entry which is preliminary data.</text>
</comment>
<dbReference type="EMBL" id="NTYF01000023">
    <property type="protein sequence ID" value="PER55590.1"/>
    <property type="molecule type" value="Genomic_DNA"/>
</dbReference>
<evidence type="ECO:0000313" key="1">
    <source>
        <dbReference type="EMBL" id="PER55590.1"/>
    </source>
</evidence>
<dbReference type="AlphaFoldDB" id="A0ABD6S711"/>
<name>A0ABD6S711_BACTU</name>
<dbReference type="RefSeq" id="WP_098316940.1">
    <property type="nucleotide sequence ID" value="NZ_NTYF01000023.1"/>
</dbReference>
<evidence type="ECO:0000313" key="2">
    <source>
        <dbReference type="Proteomes" id="UP000219897"/>
    </source>
</evidence>
<proteinExistence type="predicted"/>
<gene>
    <name evidence="1" type="ORF">CN495_07495</name>
</gene>
<organism evidence="1 2">
    <name type="scientific">Bacillus thuringiensis</name>
    <dbReference type="NCBI Taxonomy" id="1428"/>
    <lineage>
        <taxon>Bacteria</taxon>
        <taxon>Bacillati</taxon>
        <taxon>Bacillota</taxon>
        <taxon>Bacilli</taxon>
        <taxon>Bacillales</taxon>
        <taxon>Bacillaceae</taxon>
        <taxon>Bacillus</taxon>
        <taxon>Bacillus cereus group</taxon>
    </lineage>
</organism>
<protein>
    <submittedName>
        <fullName evidence="1">Uncharacterized protein</fullName>
    </submittedName>
</protein>